<evidence type="ECO:0008006" key="5">
    <source>
        <dbReference type="Google" id="ProtNLM"/>
    </source>
</evidence>
<gene>
    <name evidence="3" type="ORF">CUZ56_01182</name>
</gene>
<evidence type="ECO:0000256" key="2">
    <source>
        <dbReference type="ARBA" id="ARBA00022679"/>
    </source>
</evidence>
<dbReference type="Pfam" id="PF01075">
    <property type="entry name" value="Glyco_transf_9"/>
    <property type="match status" value="1"/>
</dbReference>
<evidence type="ECO:0000256" key="1">
    <source>
        <dbReference type="ARBA" id="ARBA00022676"/>
    </source>
</evidence>
<keyword evidence="2" id="KW-0808">Transferase</keyword>
<accession>A0A433SET7</accession>
<dbReference type="PANTHER" id="PTHR30160">
    <property type="entry name" value="TETRAACYLDISACCHARIDE 4'-KINASE-RELATED"/>
    <property type="match status" value="1"/>
</dbReference>
<dbReference type="AlphaFoldDB" id="A0A433SET7"/>
<protein>
    <recommendedName>
        <fullName evidence="5">Lipopolysaccharide core heptosyltransferase RfaQ</fullName>
    </recommendedName>
</protein>
<dbReference type="GO" id="GO:0005829">
    <property type="term" value="C:cytosol"/>
    <property type="evidence" value="ECO:0007669"/>
    <property type="project" value="TreeGrafter"/>
</dbReference>
<sequence>MIDYFYSVFYNILYARKLKKFQRQIDVTYQALVQQLHRSRQSSIDLLKVKSILVIKNEAIGDMVLTTPLIRHLALHGYQVDVLATGGNQAIVRHNPYIRRLHVQQVRNQDIKPFIQETFHDLHYDMVLDVRYPSFNENIDWLIFPQDIPCNYLVSWNRSHLGCYDVSLNFYDVHAHFIRVMDLFLSYLGIPNADLSCDLFVDEATNEKGQAYVEKLRQSGEPVIVFNPFASHETRDLSRAQIQDIIKGILQRYPQAQVVLIGYEDRLAQIEVPAAYAAQVHRFSSPSIMDVVPLVRCADLVITPDTSIVHIAATFEKPTVGLYIHALRPPRNGKEKAKRHYYQQMQLLKDYFFDAPHIDAGQRPRQILINDDLMSPNNPQAVQLFSATATLADLSVVQILNTVNTLIQQHVQQTEVKGRC</sequence>
<comment type="caution">
    <text evidence="3">The sequence shown here is derived from an EMBL/GenBank/DDBJ whole genome shotgun (WGS) entry which is preliminary data.</text>
</comment>
<dbReference type="EMBL" id="PQSP01000002">
    <property type="protein sequence ID" value="RUS67240.1"/>
    <property type="molecule type" value="Genomic_DNA"/>
</dbReference>
<dbReference type="Proteomes" id="UP000286947">
    <property type="component" value="Unassembled WGS sequence"/>
</dbReference>
<dbReference type="Gene3D" id="3.40.50.2000">
    <property type="entry name" value="Glycogen Phosphorylase B"/>
    <property type="match status" value="2"/>
</dbReference>
<dbReference type="RefSeq" id="WP_126979129.1">
    <property type="nucleotide sequence ID" value="NZ_PQSP01000002.1"/>
</dbReference>
<dbReference type="CDD" id="cd03789">
    <property type="entry name" value="GT9_LPS_heptosyltransferase"/>
    <property type="match status" value="1"/>
</dbReference>
<dbReference type="SUPFAM" id="SSF53756">
    <property type="entry name" value="UDP-Glycosyltransferase/glycogen phosphorylase"/>
    <property type="match status" value="1"/>
</dbReference>
<dbReference type="GO" id="GO:0008713">
    <property type="term" value="F:ADP-heptose-lipopolysaccharide heptosyltransferase activity"/>
    <property type="evidence" value="ECO:0007669"/>
    <property type="project" value="TreeGrafter"/>
</dbReference>
<keyword evidence="1" id="KW-0328">Glycosyltransferase</keyword>
<organism evidence="3 4">
    <name type="scientific">Saezia sanguinis</name>
    <dbReference type="NCBI Taxonomy" id="1965230"/>
    <lineage>
        <taxon>Bacteria</taxon>
        <taxon>Pseudomonadati</taxon>
        <taxon>Pseudomonadota</taxon>
        <taxon>Betaproteobacteria</taxon>
        <taxon>Burkholderiales</taxon>
        <taxon>Saeziaceae</taxon>
        <taxon>Saezia</taxon>
    </lineage>
</organism>
<dbReference type="OrthoDB" id="9797795at2"/>
<keyword evidence="4" id="KW-1185">Reference proteome</keyword>
<evidence type="ECO:0000313" key="4">
    <source>
        <dbReference type="Proteomes" id="UP000286947"/>
    </source>
</evidence>
<dbReference type="InterPro" id="IPR002201">
    <property type="entry name" value="Glyco_trans_9"/>
</dbReference>
<dbReference type="PANTHER" id="PTHR30160:SF15">
    <property type="entry name" value="GLYCOSYLTRANSFERASE HI_0523-RELATED"/>
    <property type="match status" value="1"/>
</dbReference>
<reference evidence="3 4" key="1">
    <citation type="submission" date="2018-01" db="EMBL/GenBank/DDBJ databases">
        <title>Saezia sanguinis gen. nov., sp. nov., in the order Burkholderiales isolated from human blood.</title>
        <authorList>
            <person name="Medina-Pascual M.J."/>
            <person name="Valdezate S."/>
            <person name="Monzon S."/>
            <person name="Cuesta I."/>
            <person name="Carrasco G."/>
            <person name="Villalon P."/>
            <person name="Saez-Nieto J.A."/>
        </authorList>
    </citation>
    <scope>NUCLEOTIDE SEQUENCE [LARGE SCALE GENOMIC DNA]</scope>
    <source>
        <strain evidence="3 4">CNM695-12</strain>
    </source>
</reference>
<proteinExistence type="predicted"/>
<dbReference type="GO" id="GO:0009244">
    <property type="term" value="P:lipopolysaccharide core region biosynthetic process"/>
    <property type="evidence" value="ECO:0007669"/>
    <property type="project" value="TreeGrafter"/>
</dbReference>
<evidence type="ECO:0000313" key="3">
    <source>
        <dbReference type="EMBL" id="RUS67240.1"/>
    </source>
</evidence>
<name>A0A433SET7_9BURK</name>
<dbReference type="InterPro" id="IPR051199">
    <property type="entry name" value="LPS_LOS_Heptosyltrfase"/>
</dbReference>